<evidence type="ECO:0000313" key="1">
    <source>
        <dbReference type="EMBL" id="KKL45656.1"/>
    </source>
</evidence>
<gene>
    <name evidence="1" type="ORF">LCGC14_2353430</name>
</gene>
<dbReference type="AlphaFoldDB" id="A0A0F9CW31"/>
<protein>
    <submittedName>
        <fullName evidence="1">Uncharacterized protein</fullName>
    </submittedName>
</protein>
<feature type="non-terminal residue" evidence="1">
    <location>
        <position position="144"/>
    </location>
</feature>
<accession>A0A0F9CW31</accession>
<comment type="caution">
    <text evidence="1">The sequence shown here is derived from an EMBL/GenBank/DDBJ whole genome shotgun (WGS) entry which is preliminary data.</text>
</comment>
<dbReference type="EMBL" id="LAZR01034310">
    <property type="protein sequence ID" value="KKL45656.1"/>
    <property type="molecule type" value="Genomic_DNA"/>
</dbReference>
<name>A0A0F9CW31_9ZZZZ</name>
<reference evidence="1" key="1">
    <citation type="journal article" date="2015" name="Nature">
        <title>Complex archaea that bridge the gap between prokaryotes and eukaryotes.</title>
        <authorList>
            <person name="Spang A."/>
            <person name="Saw J.H."/>
            <person name="Jorgensen S.L."/>
            <person name="Zaremba-Niedzwiedzka K."/>
            <person name="Martijn J."/>
            <person name="Lind A.E."/>
            <person name="van Eijk R."/>
            <person name="Schleper C."/>
            <person name="Guy L."/>
            <person name="Ettema T.J."/>
        </authorList>
    </citation>
    <scope>NUCLEOTIDE SEQUENCE</scope>
</reference>
<sequence>MDKNFVKTCSACGAKIGTIDSCEGRTMIAMKDGAQKGPVFHSDPANCQACGVATDRPHHLGCPLERCPACHGPLQRCGCMEGSDAVADQPGEIALVIKYTPGTNEVEVFGQLSNKVLCYGMLERARDVIQNWQPPQQGPGIIVP</sequence>
<organism evidence="1">
    <name type="scientific">marine sediment metagenome</name>
    <dbReference type="NCBI Taxonomy" id="412755"/>
    <lineage>
        <taxon>unclassified sequences</taxon>
        <taxon>metagenomes</taxon>
        <taxon>ecological metagenomes</taxon>
    </lineage>
</organism>
<proteinExistence type="predicted"/>